<feature type="transmembrane region" description="Helical" evidence="1">
    <location>
        <begin position="232"/>
        <end position="251"/>
    </location>
</feature>
<evidence type="ECO:0000313" key="3">
    <source>
        <dbReference type="EMBL" id="OGG59108.1"/>
    </source>
</evidence>
<dbReference type="Pfam" id="PF00535">
    <property type="entry name" value="Glycos_transf_2"/>
    <property type="match status" value="1"/>
</dbReference>
<evidence type="ECO:0000259" key="2">
    <source>
        <dbReference type="Pfam" id="PF00535"/>
    </source>
</evidence>
<keyword evidence="1" id="KW-0812">Transmembrane</keyword>
<keyword evidence="1" id="KW-1133">Transmembrane helix</keyword>
<keyword evidence="1" id="KW-0472">Membrane</keyword>
<dbReference type="Gene3D" id="3.90.550.10">
    <property type="entry name" value="Spore Coat Polysaccharide Biosynthesis Protein SpsA, Chain A"/>
    <property type="match status" value="1"/>
</dbReference>
<feature type="domain" description="Glycosyltransferase 2-like" evidence="2">
    <location>
        <begin position="12"/>
        <end position="153"/>
    </location>
</feature>
<dbReference type="AlphaFoldDB" id="A0A1F6DCE8"/>
<evidence type="ECO:0000313" key="4">
    <source>
        <dbReference type="Proteomes" id="UP000178794"/>
    </source>
</evidence>
<gene>
    <name evidence="3" type="ORF">A3C89_01730</name>
</gene>
<sequence>MTNTTPEKSSLSFVLFSYNEDARIEYAIRCFRDFGPVIIMDGGSTDKTKEIAESLGALFLSRPASSLPQSETQQNFDFIKKHTNTPWIYWGYVDNIAPRTLAQKLVELAEQSVYKKVMVPMYTYLWGETSHPAQISEFPATFHRDYMDFSDNHIHHMGRFTGAASEILTLPPRQEYALRHFSTYTIGKFVAGHMRYAEEESHYKFESGEKFSLVKTFLAMIRYCYIFRRSVLLGRAGVIIMVSYAFSRFMVYARLFEREHDITLASVENSYSVAKEKLLSE</sequence>
<dbReference type="InterPro" id="IPR001173">
    <property type="entry name" value="Glyco_trans_2-like"/>
</dbReference>
<protein>
    <recommendedName>
        <fullName evidence="2">Glycosyltransferase 2-like domain-containing protein</fullName>
    </recommendedName>
</protein>
<reference evidence="3 4" key="1">
    <citation type="journal article" date="2016" name="Nat. Commun.">
        <title>Thousands of microbial genomes shed light on interconnected biogeochemical processes in an aquifer system.</title>
        <authorList>
            <person name="Anantharaman K."/>
            <person name="Brown C.T."/>
            <person name="Hug L.A."/>
            <person name="Sharon I."/>
            <person name="Castelle C.J."/>
            <person name="Probst A.J."/>
            <person name="Thomas B.C."/>
            <person name="Singh A."/>
            <person name="Wilkins M.J."/>
            <person name="Karaoz U."/>
            <person name="Brodie E.L."/>
            <person name="Williams K.H."/>
            <person name="Hubbard S.S."/>
            <person name="Banfield J.F."/>
        </authorList>
    </citation>
    <scope>NUCLEOTIDE SEQUENCE [LARGE SCALE GENOMIC DNA]</scope>
</reference>
<dbReference type="InterPro" id="IPR029044">
    <property type="entry name" value="Nucleotide-diphossugar_trans"/>
</dbReference>
<dbReference type="SUPFAM" id="SSF53448">
    <property type="entry name" value="Nucleotide-diphospho-sugar transferases"/>
    <property type="match status" value="1"/>
</dbReference>
<dbReference type="Proteomes" id="UP000178794">
    <property type="component" value="Unassembled WGS sequence"/>
</dbReference>
<evidence type="ECO:0000256" key="1">
    <source>
        <dbReference type="SAM" id="Phobius"/>
    </source>
</evidence>
<accession>A0A1F6DCE8</accession>
<dbReference type="STRING" id="1798492.A3C89_01730"/>
<comment type="caution">
    <text evidence="3">The sequence shown here is derived from an EMBL/GenBank/DDBJ whole genome shotgun (WGS) entry which is preliminary data.</text>
</comment>
<organism evidence="3 4">
    <name type="scientific">Candidatus Kaiserbacteria bacterium RIFCSPHIGHO2_02_FULL_50_50</name>
    <dbReference type="NCBI Taxonomy" id="1798492"/>
    <lineage>
        <taxon>Bacteria</taxon>
        <taxon>Candidatus Kaiseribacteriota</taxon>
    </lineage>
</organism>
<dbReference type="EMBL" id="MFLF01000020">
    <property type="protein sequence ID" value="OGG59108.1"/>
    <property type="molecule type" value="Genomic_DNA"/>
</dbReference>
<name>A0A1F6DCE8_9BACT</name>
<proteinExistence type="predicted"/>